<dbReference type="Proteomes" id="UP000807306">
    <property type="component" value="Unassembled WGS sequence"/>
</dbReference>
<gene>
    <name evidence="5" type="ORF">CPB83DRAFT_407279</name>
</gene>
<feature type="domain" description="YDG" evidence="4">
    <location>
        <begin position="1"/>
        <end position="118"/>
    </location>
</feature>
<evidence type="ECO:0000256" key="3">
    <source>
        <dbReference type="SAM" id="MobiDB-lite"/>
    </source>
</evidence>
<evidence type="ECO:0000259" key="4">
    <source>
        <dbReference type="PROSITE" id="PS51015"/>
    </source>
</evidence>
<dbReference type="PROSITE" id="PS51015">
    <property type="entry name" value="YDG"/>
    <property type="match status" value="1"/>
</dbReference>
<feature type="compositionally biased region" description="Low complexity" evidence="3">
    <location>
        <begin position="154"/>
        <end position="165"/>
    </location>
</feature>
<dbReference type="OrthoDB" id="2270193at2759"/>
<feature type="region of interest" description="Disordered" evidence="3">
    <location>
        <begin position="124"/>
        <end position="232"/>
    </location>
</feature>
<dbReference type="Gene3D" id="2.30.280.10">
    <property type="entry name" value="SRA-YDG"/>
    <property type="match status" value="1"/>
</dbReference>
<protein>
    <submittedName>
        <fullName evidence="5">PUA-like domain-containing protein</fullName>
    </submittedName>
</protein>
<keyword evidence="6" id="KW-1185">Reference proteome</keyword>
<dbReference type="GO" id="GO:0005634">
    <property type="term" value="C:nucleus"/>
    <property type="evidence" value="ECO:0007669"/>
    <property type="project" value="UniProtKB-SubCell"/>
</dbReference>
<dbReference type="PANTHER" id="PTHR14140">
    <property type="entry name" value="E3 UBIQUITIN-PROTEIN LIGASE UHRF-RELATED"/>
    <property type="match status" value="1"/>
</dbReference>
<name>A0A9P6ERS0_9AGAR</name>
<keyword evidence="1 2" id="KW-0539">Nucleus</keyword>
<dbReference type="PANTHER" id="PTHR14140:SF27">
    <property type="entry name" value="OS04G0289800 PROTEIN"/>
    <property type="match status" value="1"/>
</dbReference>
<dbReference type="InterPro" id="IPR015947">
    <property type="entry name" value="PUA-like_sf"/>
</dbReference>
<dbReference type="InterPro" id="IPR003105">
    <property type="entry name" value="SRA_YDG"/>
</dbReference>
<feature type="compositionally biased region" description="Acidic residues" evidence="3">
    <location>
        <begin position="303"/>
        <end position="327"/>
    </location>
</feature>
<dbReference type="GO" id="GO:0016567">
    <property type="term" value="P:protein ubiquitination"/>
    <property type="evidence" value="ECO:0007669"/>
    <property type="project" value="TreeGrafter"/>
</dbReference>
<feature type="region of interest" description="Disordered" evidence="3">
    <location>
        <begin position="22"/>
        <end position="51"/>
    </location>
</feature>
<accession>A0A9P6ERS0</accession>
<feature type="compositionally biased region" description="Basic residues" evidence="3">
    <location>
        <begin position="204"/>
        <end position="213"/>
    </location>
</feature>
<dbReference type="SMART" id="SM00466">
    <property type="entry name" value="SRA"/>
    <property type="match status" value="1"/>
</dbReference>
<evidence type="ECO:0000256" key="1">
    <source>
        <dbReference type="ARBA" id="ARBA00023242"/>
    </source>
</evidence>
<dbReference type="AlphaFoldDB" id="A0A9P6ERS0"/>
<comment type="subcellular location">
    <subcellularLocation>
        <location evidence="2">Nucleus</location>
    </subcellularLocation>
</comment>
<evidence type="ECO:0000256" key="2">
    <source>
        <dbReference type="PROSITE-ProRule" id="PRU00358"/>
    </source>
</evidence>
<feature type="compositionally biased region" description="Acidic residues" evidence="3">
    <location>
        <begin position="276"/>
        <end position="287"/>
    </location>
</feature>
<dbReference type="GO" id="GO:0044027">
    <property type="term" value="P:negative regulation of gene expression via chromosomal CpG island methylation"/>
    <property type="evidence" value="ECO:0007669"/>
    <property type="project" value="TreeGrafter"/>
</dbReference>
<dbReference type="EMBL" id="MU157827">
    <property type="protein sequence ID" value="KAF9533740.1"/>
    <property type="molecule type" value="Genomic_DNA"/>
</dbReference>
<sequence>MPIWPIVSSGGYEDDVDQGVEFTYTGQGGQGKGNRDSGKKGWGKNSKQIEDQKWERGNKALQMSYELNRPVRVLRGHTLQSPWAPKEGYRYDGLYDVVEAASKRGKSGFLVCLFRLRRRAGQDALHMPGGPERYPMRPSAPPIVKSSGSTDEVSPSPSEASGFSSGRERPLKRPRSPDSEIEDEKSVLAKRRAVAKDEASLSKKLPKGYRIPKSKPIDNNRGEGPSRLDIDRAGQTDLIAHPSFLYTTNLDEHAHYVVKRRTTNEEPSAEVKSEELDLDVVVDEEETKDGILQSPRSPLPHEEVDEGDALPQEEPDESDYEEGEIRE</sequence>
<dbReference type="Pfam" id="PF02182">
    <property type="entry name" value="SAD_SRA"/>
    <property type="match status" value="1"/>
</dbReference>
<dbReference type="InterPro" id="IPR045134">
    <property type="entry name" value="UHRF1/2-like"/>
</dbReference>
<dbReference type="InterPro" id="IPR036987">
    <property type="entry name" value="SRA-YDG_sf"/>
</dbReference>
<evidence type="ECO:0000313" key="6">
    <source>
        <dbReference type="Proteomes" id="UP000807306"/>
    </source>
</evidence>
<feature type="compositionally biased region" description="Basic and acidic residues" evidence="3">
    <location>
        <begin position="166"/>
        <end position="178"/>
    </location>
</feature>
<comment type="caution">
    <text evidence="5">The sequence shown here is derived from an EMBL/GenBank/DDBJ whole genome shotgun (WGS) entry which is preliminary data.</text>
</comment>
<dbReference type="GO" id="GO:0061630">
    <property type="term" value="F:ubiquitin protein ligase activity"/>
    <property type="evidence" value="ECO:0007669"/>
    <property type="project" value="TreeGrafter"/>
</dbReference>
<feature type="compositionally biased region" description="Basic and acidic residues" evidence="3">
    <location>
        <begin position="215"/>
        <end position="232"/>
    </location>
</feature>
<feature type="region of interest" description="Disordered" evidence="3">
    <location>
        <begin position="261"/>
        <end position="327"/>
    </location>
</feature>
<dbReference type="SUPFAM" id="SSF88697">
    <property type="entry name" value="PUA domain-like"/>
    <property type="match status" value="1"/>
</dbReference>
<organism evidence="5 6">
    <name type="scientific">Crepidotus variabilis</name>
    <dbReference type="NCBI Taxonomy" id="179855"/>
    <lineage>
        <taxon>Eukaryota</taxon>
        <taxon>Fungi</taxon>
        <taxon>Dikarya</taxon>
        <taxon>Basidiomycota</taxon>
        <taxon>Agaricomycotina</taxon>
        <taxon>Agaricomycetes</taxon>
        <taxon>Agaricomycetidae</taxon>
        <taxon>Agaricales</taxon>
        <taxon>Agaricineae</taxon>
        <taxon>Crepidotaceae</taxon>
        <taxon>Crepidotus</taxon>
    </lineage>
</organism>
<reference evidence="5" key="1">
    <citation type="submission" date="2020-11" db="EMBL/GenBank/DDBJ databases">
        <authorList>
            <consortium name="DOE Joint Genome Institute"/>
            <person name="Ahrendt S."/>
            <person name="Riley R."/>
            <person name="Andreopoulos W."/>
            <person name="Labutti K."/>
            <person name="Pangilinan J."/>
            <person name="Ruiz-Duenas F.J."/>
            <person name="Barrasa J.M."/>
            <person name="Sanchez-Garcia M."/>
            <person name="Camarero S."/>
            <person name="Miyauchi S."/>
            <person name="Serrano A."/>
            <person name="Linde D."/>
            <person name="Babiker R."/>
            <person name="Drula E."/>
            <person name="Ayuso-Fernandez I."/>
            <person name="Pacheco R."/>
            <person name="Padilla G."/>
            <person name="Ferreira P."/>
            <person name="Barriuso J."/>
            <person name="Kellner H."/>
            <person name="Castanera R."/>
            <person name="Alfaro M."/>
            <person name="Ramirez L."/>
            <person name="Pisabarro A.G."/>
            <person name="Kuo A."/>
            <person name="Tritt A."/>
            <person name="Lipzen A."/>
            <person name="He G."/>
            <person name="Yan M."/>
            <person name="Ng V."/>
            <person name="Cullen D."/>
            <person name="Martin F."/>
            <person name="Rosso M.-N."/>
            <person name="Henrissat B."/>
            <person name="Hibbett D."/>
            <person name="Martinez A.T."/>
            <person name="Grigoriev I.V."/>
        </authorList>
    </citation>
    <scope>NUCLEOTIDE SEQUENCE</scope>
    <source>
        <strain evidence="5">CBS 506.95</strain>
    </source>
</reference>
<evidence type="ECO:0000313" key="5">
    <source>
        <dbReference type="EMBL" id="KAF9533740.1"/>
    </source>
</evidence>
<proteinExistence type="predicted"/>